<dbReference type="PANTHER" id="PTHR24023">
    <property type="entry name" value="COLLAGEN ALPHA"/>
    <property type="match status" value="1"/>
</dbReference>
<evidence type="ECO:0000256" key="1">
    <source>
        <dbReference type="SAM" id="MobiDB-lite"/>
    </source>
</evidence>
<sequence length="498" mass="50418">MKISSYTKIAAGLALACGLSSANASNWDAHWPLSDNGNETLSEAHVGQFPLSVAGSFIVGKKDKALYYDMMTVETLSIQSGADPFSASIWALRELTDYKETLLSKQMDDFSPGMSIYINDFNQVVLSIRDIQGGELRVTSSEQWNDMSDWHHLVVTYDGSMQASGVSMYFDTTPMTMMIDSDSLSNDIGASDPLTIGASGATSFEPFNGAIDEVTLISHALNSSDVSCLFALRDNCVASDTGDQPELGEKGPRGFEGPQGPKGLQGPRGDAGADGAKGETGDKGPQGPQGPKGDKGPVGAKGLTGLAGAPGIDGRNGRNGKDGNDGLPGLQGPDGPAGLKGARGATGLKGPTGDAGPQGLKGPMGLKGLKGATGDTGAKGVTGPIGLQGPPGDQGPKGYKGATGNKGATGATGPTGPRGATGPQGYHGVVTTGPRGAKGPTGYRGPQGPNVYISGSGGFDPRSFGAIDAIKQFKASTGSNEILPVDGHVSVSNAGDGE</sequence>
<comment type="caution">
    <text evidence="3">The sequence shown here is derived from an EMBL/GenBank/DDBJ whole genome shotgun (WGS) entry which is preliminary data.</text>
</comment>
<evidence type="ECO:0000313" key="3">
    <source>
        <dbReference type="EMBL" id="MCV2885330.1"/>
    </source>
</evidence>
<dbReference type="Gene3D" id="2.60.120.200">
    <property type="match status" value="1"/>
</dbReference>
<keyword evidence="2" id="KW-0732">Signal</keyword>
<dbReference type="Pfam" id="PF13385">
    <property type="entry name" value="Laminin_G_3"/>
    <property type="match status" value="1"/>
</dbReference>
<dbReference type="PANTHER" id="PTHR24023:SF1082">
    <property type="entry name" value="COLLAGEN TRIPLE HELIX REPEAT"/>
    <property type="match status" value="1"/>
</dbReference>
<keyword evidence="4" id="KW-1185">Reference proteome</keyword>
<evidence type="ECO:0000256" key="2">
    <source>
        <dbReference type="SAM" id="SignalP"/>
    </source>
</evidence>
<feature type="compositionally biased region" description="Low complexity" evidence="1">
    <location>
        <begin position="397"/>
        <end position="424"/>
    </location>
</feature>
<dbReference type="InterPro" id="IPR013320">
    <property type="entry name" value="ConA-like_dom_sf"/>
</dbReference>
<protein>
    <recommendedName>
        <fullName evidence="5">Collagen triple helix repeat (20 copies)</fullName>
    </recommendedName>
</protein>
<dbReference type="RefSeq" id="WP_263712613.1">
    <property type="nucleotide sequence ID" value="NZ_JAOWKX010000005.1"/>
</dbReference>
<feature type="region of interest" description="Disordered" evidence="1">
    <location>
        <begin position="378"/>
        <end position="425"/>
    </location>
</feature>
<evidence type="ECO:0000313" key="4">
    <source>
        <dbReference type="Proteomes" id="UP001652504"/>
    </source>
</evidence>
<feature type="compositionally biased region" description="Basic and acidic residues" evidence="1">
    <location>
        <begin position="315"/>
        <end position="324"/>
    </location>
</feature>
<dbReference type="InterPro" id="IPR050149">
    <property type="entry name" value="Collagen_superfamily"/>
</dbReference>
<dbReference type="EMBL" id="JAOWKX010000005">
    <property type="protein sequence ID" value="MCV2885330.1"/>
    <property type="molecule type" value="Genomic_DNA"/>
</dbReference>
<feature type="region of interest" description="Disordered" evidence="1">
    <location>
        <begin position="240"/>
        <end position="364"/>
    </location>
</feature>
<feature type="signal peptide" evidence="2">
    <location>
        <begin position="1"/>
        <end position="24"/>
    </location>
</feature>
<dbReference type="Pfam" id="PF01391">
    <property type="entry name" value="Collagen"/>
    <property type="match status" value="2"/>
</dbReference>
<proteinExistence type="predicted"/>
<organism evidence="3 4">
    <name type="scientific">Fluctibacter corallii</name>
    <dbReference type="NCBI Taxonomy" id="2984329"/>
    <lineage>
        <taxon>Bacteria</taxon>
        <taxon>Pseudomonadati</taxon>
        <taxon>Pseudomonadota</taxon>
        <taxon>Gammaproteobacteria</taxon>
        <taxon>Alteromonadales</taxon>
        <taxon>Alteromonadaceae</taxon>
        <taxon>Fluctibacter</taxon>
    </lineage>
</organism>
<name>A0ABT3A9H0_9ALTE</name>
<dbReference type="InterPro" id="IPR008160">
    <property type="entry name" value="Collagen"/>
</dbReference>
<feature type="compositionally biased region" description="Low complexity" evidence="1">
    <location>
        <begin position="325"/>
        <end position="339"/>
    </location>
</feature>
<reference evidence="3 4" key="1">
    <citation type="submission" date="2022-10" db="EMBL/GenBank/DDBJ databases">
        <title>Aestuariibacter sp. AA17 isolated from Montipora capitata coral fragment.</title>
        <authorList>
            <person name="Emsley S.A."/>
            <person name="Pfannmuller K.M."/>
            <person name="Loughran R.M."/>
            <person name="Shlafstein M."/>
            <person name="Papke E."/>
            <person name="Saw J.H."/>
            <person name="Ushijima B."/>
            <person name="Videau P."/>
        </authorList>
    </citation>
    <scope>NUCLEOTIDE SEQUENCE [LARGE SCALE GENOMIC DNA]</scope>
    <source>
        <strain evidence="3 4">AA17</strain>
    </source>
</reference>
<dbReference type="SUPFAM" id="SSF49899">
    <property type="entry name" value="Concanavalin A-like lectins/glucanases"/>
    <property type="match status" value="1"/>
</dbReference>
<accession>A0ABT3A9H0</accession>
<dbReference type="Proteomes" id="UP001652504">
    <property type="component" value="Unassembled WGS sequence"/>
</dbReference>
<evidence type="ECO:0008006" key="5">
    <source>
        <dbReference type="Google" id="ProtNLM"/>
    </source>
</evidence>
<gene>
    <name evidence="3" type="ORF">OE749_11560</name>
</gene>
<feature type="chain" id="PRO_5045092307" description="Collagen triple helix repeat (20 copies)" evidence="2">
    <location>
        <begin position="25"/>
        <end position="498"/>
    </location>
</feature>